<dbReference type="SUPFAM" id="SSF54211">
    <property type="entry name" value="Ribosomal protein S5 domain 2-like"/>
    <property type="match status" value="1"/>
</dbReference>
<evidence type="ECO:0000259" key="2">
    <source>
        <dbReference type="Pfam" id="PF01205"/>
    </source>
</evidence>
<dbReference type="NCBIfam" id="TIGR00257">
    <property type="entry name" value="IMPACT_YIGZ"/>
    <property type="match status" value="1"/>
</dbReference>
<evidence type="ECO:0000313" key="4">
    <source>
        <dbReference type="EMBL" id="MCO0832671.1"/>
    </source>
</evidence>
<dbReference type="PROSITE" id="PS00910">
    <property type="entry name" value="UPF0029"/>
    <property type="match status" value="1"/>
</dbReference>
<dbReference type="Pfam" id="PF01205">
    <property type="entry name" value="Impact_N"/>
    <property type="match status" value="1"/>
</dbReference>
<feature type="domain" description="UPF0029" evidence="3">
    <location>
        <begin position="140"/>
        <end position="195"/>
    </location>
</feature>
<dbReference type="InterPro" id="IPR036956">
    <property type="entry name" value="Impact_N_sf"/>
</dbReference>
<comment type="caution">
    <text evidence="4">The sequence shown here is derived from an EMBL/GenBank/DDBJ whole genome shotgun (WGS) entry which is preliminary data.</text>
</comment>
<dbReference type="InterPro" id="IPR035647">
    <property type="entry name" value="EFG_III/V"/>
</dbReference>
<dbReference type="Proteomes" id="UP001523234">
    <property type="component" value="Unassembled WGS sequence"/>
</dbReference>
<comment type="similarity">
    <text evidence="1">Belongs to the IMPACT family.</text>
</comment>
<dbReference type="Gene3D" id="3.30.70.240">
    <property type="match status" value="1"/>
</dbReference>
<dbReference type="InterPro" id="IPR015269">
    <property type="entry name" value="UPF0029_Impact_C"/>
</dbReference>
<evidence type="ECO:0000259" key="3">
    <source>
        <dbReference type="Pfam" id="PF09186"/>
    </source>
</evidence>
<feature type="domain" description="Impact N-terminal" evidence="2">
    <location>
        <begin position="19"/>
        <end position="120"/>
    </location>
</feature>
<dbReference type="RefSeq" id="WP_252444061.1">
    <property type="nucleotide sequence ID" value="NZ_JAMWYK010000010.1"/>
</dbReference>
<dbReference type="EMBL" id="JAMWYK010000010">
    <property type="protein sequence ID" value="MCO0832671.1"/>
    <property type="molecule type" value="Genomic_DNA"/>
</dbReference>
<dbReference type="PANTHER" id="PTHR16301:SF20">
    <property type="entry name" value="IMPACT FAMILY MEMBER YIGZ"/>
    <property type="match status" value="1"/>
</dbReference>
<dbReference type="SUPFAM" id="SSF54980">
    <property type="entry name" value="EF-G C-terminal domain-like"/>
    <property type="match status" value="1"/>
</dbReference>
<keyword evidence="5" id="KW-1185">Reference proteome</keyword>
<gene>
    <name evidence="4" type="ORF">NFX39_06210</name>
</gene>
<dbReference type="InterPro" id="IPR001498">
    <property type="entry name" value="Impact_N"/>
</dbReference>
<evidence type="ECO:0000256" key="1">
    <source>
        <dbReference type="ARBA" id="ARBA00007665"/>
    </source>
</evidence>
<accession>A0ABT0ZRQ0</accession>
<dbReference type="Gene3D" id="3.30.230.30">
    <property type="entry name" value="Impact, N-terminal domain"/>
    <property type="match status" value="1"/>
</dbReference>
<sequence length="211" mass="23778">MEHIYLLKPQEGTWEQTIKKSDFIVYLARVNSEEEAKEKIEMVNKKHYKATHNVHAYVIGDNDEIKRYTDDGEPSGTAGVPMLEVLQKQGVHNVLAVVTRYFGGIKLGAGGLIRAYAGTTAGGLDDLGLVERLNRAVLKLTVDYSNNDELTYWLNENEYLVHDTSYDTAVHHDVAVAPENVKAFEEELTNRFAGRISFDKVGETYLEIDKK</sequence>
<evidence type="ECO:0000313" key="5">
    <source>
        <dbReference type="Proteomes" id="UP001523234"/>
    </source>
</evidence>
<proteinExistence type="inferred from homology"/>
<dbReference type="InterPro" id="IPR020568">
    <property type="entry name" value="Ribosomal_Su5_D2-typ_SF"/>
</dbReference>
<dbReference type="InterPro" id="IPR023582">
    <property type="entry name" value="Impact"/>
</dbReference>
<dbReference type="Pfam" id="PF09186">
    <property type="entry name" value="DUF1949"/>
    <property type="match status" value="1"/>
</dbReference>
<dbReference type="InterPro" id="IPR015796">
    <property type="entry name" value="Impact_YigZ-like"/>
</dbReference>
<name>A0ABT0ZRQ0_9LACO</name>
<protein>
    <submittedName>
        <fullName evidence="4">YigZ family protein</fullName>
    </submittedName>
</protein>
<dbReference type="InterPro" id="IPR020569">
    <property type="entry name" value="UPF0029_Impact_CS"/>
</dbReference>
<dbReference type="PANTHER" id="PTHR16301">
    <property type="entry name" value="IMPACT-RELATED"/>
    <property type="match status" value="1"/>
</dbReference>
<organism evidence="4 5">
    <name type="scientific">Fructobacillus apis</name>
    <dbReference type="NCBI Taxonomy" id="2935017"/>
    <lineage>
        <taxon>Bacteria</taxon>
        <taxon>Bacillati</taxon>
        <taxon>Bacillota</taxon>
        <taxon>Bacilli</taxon>
        <taxon>Lactobacillales</taxon>
        <taxon>Lactobacillaceae</taxon>
        <taxon>Fructobacillus</taxon>
    </lineage>
</organism>
<reference evidence="4 5" key="1">
    <citation type="submission" date="2022-06" db="EMBL/GenBank/DDBJ databases">
        <title>Fructobacillus taiwanensis sp. nov., isolated from the honeybee.</title>
        <authorList>
            <person name="Chen Y.-S."/>
            <person name="Wang L.-T."/>
            <person name="Lee Y.-S."/>
            <person name="Chang Y.-C."/>
            <person name="Wu H.-C."/>
            <person name="Liao C.-Y."/>
            <person name="Chen W.-H."/>
            <person name="Deng J.-N."/>
            <person name="Wang Y.-H."/>
        </authorList>
    </citation>
    <scope>NUCLEOTIDE SEQUENCE [LARGE SCALE GENOMIC DNA]</scope>
    <source>
        <strain evidence="4 5">W13</strain>
    </source>
</reference>